<evidence type="ECO:0000256" key="1">
    <source>
        <dbReference type="SAM" id="Phobius"/>
    </source>
</evidence>
<dbReference type="Pfam" id="PF03140">
    <property type="entry name" value="DUF247"/>
    <property type="match status" value="1"/>
</dbReference>
<dbReference type="AlphaFoldDB" id="A0ABC9AHY7"/>
<evidence type="ECO:0000313" key="3">
    <source>
        <dbReference type="Proteomes" id="UP001497457"/>
    </source>
</evidence>
<keyword evidence="1" id="KW-1133">Transmembrane helix</keyword>
<protein>
    <submittedName>
        <fullName evidence="2">Uncharacterized protein</fullName>
    </submittedName>
</protein>
<keyword evidence="3" id="KW-1185">Reference proteome</keyword>
<evidence type="ECO:0000313" key="2">
    <source>
        <dbReference type="EMBL" id="CAL4980169.1"/>
    </source>
</evidence>
<gene>
    <name evidence="2" type="ORF">URODEC1_LOCUS55539</name>
</gene>
<dbReference type="EMBL" id="OZ075131">
    <property type="protein sequence ID" value="CAL4980169.1"/>
    <property type="molecule type" value="Genomic_DNA"/>
</dbReference>
<proteinExistence type="predicted"/>
<dbReference type="Proteomes" id="UP001497457">
    <property type="component" value="Chromosome 21rd"/>
</dbReference>
<name>A0ABC9AHY7_9POAL</name>
<organism evidence="2 3">
    <name type="scientific">Urochloa decumbens</name>
    <dbReference type="NCBI Taxonomy" id="240449"/>
    <lineage>
        <taxon>Eukaryota</taxon>
        <taxon>Viridiplantae</taxon>
        <taxon>Streptophyta</taxon>
        <taxon>Embryophyta</taxon>
        <taxon>Tracheophyta</taxon>
        <taxon>Spermatophyta</taxon>
        <taxon>Magnoliopsida</taxon>
        <taxon>Liliopsida</taxon>
        <taxon>Poales</taxon>
        <taxon>Poaceae</taxon>
        <taxon>PACMAD clade</taxon>
        <taxon>Panicoideae</taxon>
        <taxon>Panicodae</taxon>
        <taxon>Paniceae</taxon>
        <taxon>Melinidinae</taxon>
        <taxon>Urochloa</taxon>
    </lineage>
</organism>
<accession>A0ABC9AHY7</accession>
<sequence>MEPGAAWGPCEFQLANWTVEDPADGEVWAPAACGLPVEYASIDMFADTWSLQPHVGSSCRGGQQEQQLVEYDYYYAAATQHQDGLIFQKSAAAPRESLEVDLIHDMEMEIFRCSKQEQIIDPEVLQEAAHNFKTGLKHAENVKHVAAYYCIKDSGCTVQELCSAVISVVAEIGARRLYSEDVMEGICDDKFLRMLVYDACFLVIYMLKLSGEECNAMLSDFIESNANDIDHDLMLLENQIPWPVVDAIMKKHKAVSLAEFIEGWKDGRLLDSVDEVPTTHDLDKMYEPPHLLGLLRFHIVGKNRKTKVRGSEKMKSIAISVSAIELAEMGINLKASKKTELAHMDLTNRPIFFGELSMAPLSLNDLRASLLVNMAAHELCTTPDFFDEKAKCEDSAVCSYLLLLCMLVHREEDVHQLRKKRILRGGAGFTNQKVLDFVTYLQNLKDGPCYGRVMVHIESYRTKRQLRIMVYAFFYNNCKTIITVISAISVFIGILSAIKSLKGAH</sequence>
<keyword evidence="1" id="KW-0472">Membrane</keyword>
<reference evidence="3" key="1">
    <citation type="submission" date="2024-06" db="EMBL/GenBank/DDBJ databases">
        <authorList>
            <person name="Ryan C."/>
        </authorList>
    </citation>
    <scope>NUCLEOTIDE SEQUENCE [LARGE SCALE GENOMIC DNA]</scope>
</reference>
<dbReference type="InterPro" id="IPR004158">
    <property type="entry name" value="DUF247_pln"/>
</dbReference>
<dbReference type="PANTHER" id="PTHR31549:SF32">
    <property type="match status" value="1"/>
</dbReference>
<dbReference type="PANTHER" id="PTHR31549">
    <property type="entry name" value="PROTEIN, PUTATIVE (DUF247)-RELATED-RELATED"/>
    <property type="match status" value="1"/>
</dbReference>
<reference evidence="2 3" key="2">
    <citation type="submission" date="2024-10" db="EMBL/GenBank/DDBJ databases">
        <authorList>
            <person name="Ryan C."/>
        </authorList>
    </citation>
    <scope>NUCLEOTIDE SEQUENCE [LARGE SCALE GENOMIC DNA]</scope>
</reference>
<keyword evidence="1" id="KW-0812">Transmembrane</keyword>
<feature type="transmembrane region" description="Helical" evidence="1">
    <location>
        <begin position="480"/>
        <end position="498"/>
    </location>
</feature>